<protein>
    <recommendedName>
        <fullName evidence="4">Poly(ADP-ribose) glycohydrolase</fullName>
    </recommendedName>
</protein>
<feature type="region of interest" description="Disordered" evidence="1">
    <location>
        <begin position="231"/>
        <end position="252"/>
    </location>
</feature>
<accession>A0ABN9V413</accession>
<proteinExistence type="predicted"/>
<evidence type="ECO:0000313" key="3">
    <source>
        <dbReference type="Proteomes" id="UP001189429"/>
    </source>
</evidence>
<evidence type="ECO:0000256" key="1">
    <source>
        <dbReference type="SAM" id="MobiDB-lite"/>
    </source>
</evidence>
<feature type="compositionally biased region" description="Basic and acidic residues" evidence="1">
    <location>
        <begin position="384"/>
        <end position="395"/>
    </location>
</feature>
<dbReference type="Proteomes" id="UP001189429">
    <property type="component" value="Unassembled WGS sequence"/>
</dbReference>
<feature type="compositionally biased region" description="Pro residues" evidence="1">
    <location>
        <begin position="280"/>
        <end position="292"/>
    </location>
</feature>
<evidence type="ECO:0000313" key="2">
    <source>
        <dbReference type="EMBL" id="CAK0867547.1"/>
    </source>
</evidence>
<evidence type="ECO:0008006" key="4">
    <source>
        <dbReference type="Google" id="ProtNLM"/>
    </source>
</evidence>
<feature type="region of interest" description="Disordered" evidence="1">
    <location>
        <begin position="359"/>
        <end position="395"/>
    </location>
</feature>
<feature type="region of interest" description="Disordered" evidence="1">
    <location>
        <begin position="264"/>
        <end position="332"/>
    </location>
</feature>
<gene>
    <name evidence="2" type="ORF">PCOR1329_LOCUS54467</name>
</gene>
<feature type="compositionally biased region" description="Acidic residues" evidence="1">
    <location>
        <begin position="304"/>
        <end position="320"/>
    </location>
</feature>
<dbReference type="EMBL" id="CAUYUJ010016657">
    <property type="protein sequence ID" value="CAK0867547.1"/>
    <property type="molecule type" value="Genomic_DNA"/>
</dbReference>
<reference evidence="2" key="1">
    <citation type="submission" date="2023-10" db="EMBL/GenBank/DDBJ databases">
        <authorList>
            <person name="Chen Y."/>
            <person name="Shah S."/>
            <person name="Dougan E. K."/>
            <person name="Thang M."/>
            <person name="Chan C."/>
        </authorList>
    </citation>
    <scope>NUCLEOTIDE SEQUENCE [LARGE SCALE GENOMIC DNA]</scope>
</reference>
<keyword evidence="3" id="KW-1185">Reference proteome</keyword>
<feature type="compositionally biased region" description="Low complexity" evidence="1">
    <location>
        <begin position="293"/>
        <end position="303"/>
    </location>
</feature>
<sequence>MENIQLEVMGSLKVPPACSPEQDRHYPFRYWLTDVTMWAAAAARTVLPEQQSPAVALRLGGAARSLAREIPQDQLRDGAFVDPGDGNGARQLNGLQMLLLVLWRSFAPLGEESELRATQDLLSFTRRGHENIDQTLSRFEVVRRRAATLGNFNMGPQGLAWTLLNALNCSPQEWNELLIHFRGHLPRTDQQFSDLVEYIRRYGHVLEKGPMSINRGGNKGKGGHFFYPTFDFGGGGPPQGHDGHGDAGFGTGAGMMAATFQSSASASGSGWTPSNSWSPTPAPASAPAPAPPGSWSAYLGNATEENDTDTDDNDGEDLDGSDSPGTVGHDDDVIQQYLYQNYAFRKKRWRRFTGRPTRYQRFGKSQGKGSLIPSRGAFGQRGGEGYHFEGKGRRNPIGRDGKVTKCLTKGCESEFHLIKDCPRKQNGKGGKGGKGAFIVDGPKLLTAASAGVPWFGFNAGAASSPTTAMATSAPTCGSGSISFFATETSSENAPKAIESKARVTGSQGFTGVVIAPAVAKPKMAIEDQYDHMHPGSHPRPRVGKLLRPFESVAKAPGLDRDGPAYGLDQILGLSAMSAASGSASAAAGTRSHSHGVISCDGTISITDGGRHLRDTAETGGLQHRWLELLFGDPVETYDSNAADVQDGAGPQGAEIEQEIDRSTFDPEVESYFIGDAVGSAEVHDCDEKTEYDPEEMECMDPKGHQEDLESQDADAKGEIQREGYDEHAGVYFADGNEGDFRGVVWTLDVQSKTHYLGHERTRLENDEMGILIDSGAHGNLMGENWAKQQADKAARHGHATQVAPLREPLEAHGVGKGPDYCHENWKLPIGAQEIEQEEDGVGNLDSYTAPVIPGSDVPALLGNSSMKGLDAIIECGPGILHLCGPGRRKLELPAGAKSYDLKGTRSGHWSLPCSEFKEAAASSSSGTGYPIDRLQPKTERVDFIEQLLDAMRRRRINFKYLVIDSASSSYFGQIFQDDEELNEDSDHNSDYVVLRSVFELKWLEAELSC</sequence>
<organism evidence="2 3">
    <name type="scientific">Prorocentrum cordatum</name>
    <dbReference type="NCBI Taxonomy" id="2364126"/>
    <lineage>
        <taxon>Eukaryota</taxon>
        <taxon>Sar</taxon>
        <taxon>Alveolata</taxon>
        <taxon>Dinophyceae</taxon>
        <taxon>Prorocentrales</taxon>
        <taxon>Prorocentraceae</taxon>
        <taxon>Prorocentrum</taxon>
    </lineage>
</organism>
<name>A0ABN9V413_9DINO</name>
<comment type="caution">
    <text evidence="2">The sequence shown here is derived from an EMBL/GenBank/DDBJ whole genome shotgun (WGS) entry which is preliminary data.</text>
</comment>
<feature type="compositionally biased region" description="Low complexity" evidence="1">
    <location>
        <begin position="267"/>
        <end position="279"/>
    </location>
</feature>